<dbReference type="AlphaFoldDB" id="A0A016WH41"/>
<evidence type="ECO:0000313" key="2">
    <source>
        <dbReference type="Proteomes" id="UP000024635"/>
    </source>
</evidence>
<dbReference type="Proteomes" id="UP000024635">
    <property type="component" value="Unassembled WGS sequence"/>
</dbReference>
<name>A0A016WH41_9BILA</name>
<gene>
    <name evidence="1" type="primary">Acey_s0684.g1504</name>
    <name evidence="1" type="ORF">Y032_0684g1504</name>
</gene>
<keyword evidence="2" id="KW-1185">Reference proteome</keyword>
<proteinExistence type="predicted"/>
<evidence type="ECO:0000313" key="1">
    <source>
        <dbReference type="EMBL" id="EYC38955.1"/>
    </source>
</evidence>
<comment type="caution">
    <text evidence="1">The sequence shown here is derived from an EMBL/GenBank/DDBJ whole genome shotgun (WGS) entry which is preliminary data.</text>
</comment>
<dbReference type="EMBL" id="JARK01000284">
    <property type="protein sequence ID" value="EYC38955.1"/>
    <property type="molecule type" value="Genomic_DNA"/>
</dbReference>
<accession>A0A016WH41</accession>
<reference evidence="2" key="1">
    <citation type="journal article" date="2015" name="Nat. Genet.">
        <title>The genome and transcriptome of the zoonotic hookworm Ancylostoma ceylanicum identify infection-specific gene families.</title>
        <authorList>
            <person name="Schwarz E.M."/>
            <person name="Hu Y."/>
            <person name="Antoshechkin I."/>
            <person name="Miller M.M."/>
            <person name="Sternberg P.W."/>
            <person name="Aroian R.V."/>
        </authorList>
    </citation>
    <scope>NUCLEOTIDE SEQUENCE</scope>
    <source>
        <strain evidence="2">HY135</strain>
    </source>
</reference>
<organism evidence="1 2">
    <name type="scientific">Ancylostoma ceylanicum</name>
    <dbReference type="NCBI Taxonomy" id="53326"/>
    <lineage>
        <taxon>Eukaryota</taxon>
        <taxon>Metazoa</taxon>
        <taxon>Ecdysozoa</taxon>
        <taxon>Nematoda</taxon>
        <taxon>Chromadorea</taxon>
        <taxon>Rhabditida</taxon>
        <taxon>Rhabditina</taxon>
        <taxon>Rhabditomorpha</taxon>
        <taxon>Strongyloidea</taxon>
        <taxon>Ancylostomatidae</taxon>
        <taxon>Ancylostomatinae</taxon>
        <taxon>Ancylostoma</taxon>
    </lineage>
</organism>
<protein>
    <submittedName>
        <fullName evidence="1">Uncharacterized protein</fullName>
    </submittedName>
</protein>
<sequence length="140" mass="16049">MAIAPSIVPQNAFGDILHAFVTSYMEFSLGLRNNPFSAPDPLPFAVLRNHNVLHLFLYVAVIRNPRFFVGLAVRCGRVTVSYIGYHHRQSFFTFEIKQQPFDGSTNYSSWWPSCHSTSKARFVALEASVSWENVEEERHR</sequence>